<keyword evidence="4" id="KW-1185">Reference proteome</keyword>
<dbReference type="RefSeq" id="WP_379872371.1">
    <property type="nucleotide sequence ID" value="NZ_JBHTBH010000008.1"/>
</dbReference>
<evidence type="ECO:0000313" key="4">
    <source>
        <dbReference type="Proteomes" id="UP001596540"/>
    </source>
</evidence>
<reference evidence="4" key="1">
    <citation type="journal article" date="2019" name="Int. J. Syst. Evol. Microbiol.">
        <title>The Global Catalogue of Microorganisms (GCM) 10K type strain sequencing project: providing services to taxonomists for standard genome sequencing and annotation.</title>
        <authorList>
            <consortium name="The Broad Institute Genomics Platform"/>
            <consortium name="The Broad Institute Genome Sequencing Center for Infectious Disease"/>
            <person name="Wu L."/>
            <person name="Ma J."/>
        </authorList>
    </citation>
    <scope>NUCLEOTIDE SEQUENCE [LARGE SCALE GENOMIC DNA]</scope>
    <source>
        <strain evidence="4">CGMCC 4.7382</strain>
    </source>
</reference>
<evidence type="ECO:0000256" key="1">
    <source>
        <dbReference type="SAM" id="MobiDB-lite"/>
    </source>
</evidence>
<feature type="signal peptide" evidence="2">
    <location>
        <begin position="1"/>
        <end position="28"/>
    </location>
</feature>
<feature type="region of interest" description="Disordered" evidence="1">
    <location>
        <begin position="26"/>
        <end position="56"/>
    </location>
</feature>
<dbReference type="EMBL" id="JBHTBH010000008">
    <property type="protein sequence ID" value="MFC7329730.1"/>
    <property type="molecule type" value="Genomic_DNA"/>
</dbReference>
<comment type="caution">
    <text evidence="3">The sequence shown here is derived from an EMBL/GenBank/DDBJ whole genome shotgun (WGS) entry which is preliminary data.</text>
</comment>
<name>A0ABW2KKM2_9ACTN</name>
<evidence type="ECO:0000256" key="2">
    <source>
        <dbReference type="SAM" id="SignalP"/>
    </source>
</evidence>
<organism evidence="3 4">
    <name type="scientific">Marinactinospora rubrisoli</name>
    <dbReference type="NCBI Taxonomy" id="2715399"/>
    <lineage>
        <taxon>Bacteria</taxon>
        <taxon>Bacillati</taxon>
        <taxon>Actinomycetota</taxon>
        <taxon>Actinomycetes</taxon>
        <taxon>Streptosporangiales</taxon>
        <taxon>Nocardiopsidaceae</taxon>
        <taxon>Marinactinospora</taxon>
    </lineage>
</organism>
<protein>
    <submittedName>
        <fullName evidence="3">Uncharacterized protein</fullName>
    </submittedName>
</protein>
<dbReference type="Proteomes" id="UP001596540">
    <property type="component" value="Unassembled WGS sequence"/>
</dbReference>
<feature type="chain" id="PRO_5046911614" evidence="2">
    <location>
        <begin position="29"/>
        <end position="91"/>
    </location>
</feature>
<sequence>MKFDVRRLVLAAVLAPALVVGGASMAGAQEGDDDYDFTEEEPSTEEGFGAYPGGGGFGEYPGGGGFGNYPGGGGFGNYPGGGGFGNYPGGG</sequence>
<gene>
    <name evidence="3" type="ORF">ACFQRF_18515</name>
</gene>
<keyword evidence="2" id="KW-0732">Signal</keyword>
<proteinExistence type="predicted"/>
<evidence type="ECO:0000313" key="3">
    <source>
        <dbReference type="EMBL" id="MFC7329730.1"/>
    </source>
</evidence>
<accession>A0ABW2KKM2</accession>
<feature type="compositionally biased region" description="Acidic residues" evidence="1">
    <location>
        <begin position="30"/>
        <end position="44"/>
    </location>
</feature>